<feature type="transmembrane region" description="Helical" evidence="1">
    <location>
        <begin position="72"/>
        <end position="92"/>
    </location>
</feature>
<feature type="transmembrane region" description="Helical" evidence="1">
    <location>
        <begin position="40"/>
        <end position="60"/>
    </location>
</feature>
<feature type="transmembrane region" description="Helical" evidence="1">
    <location>
        <begin position="287"/>
        <end position="305"/>
    </location>
</feature>
<comment type="caution">
    <text evidence="2">The sequence shown here is derived from an EMBL/GenBank/DDBJ whole genome shotgun (WGS) entry which is preliminary data.</text>
</comment>
<dbReference type="Proteomes" id="UP001549691">
    <property type="component" value="Unassembled WGS sequence"/>
</dbReference>
<sequence length="586" mass="64311">MNSIMSLQKLTLFYWGQDRLANLLPFVVSFVRDPAFNLKVVAIVPVVVLMATLATKAFVLNEMLGGRGREFLLTYVVLVCVFFSGLTGVGVFEIAVWHVEYTFPLLAVLLSSYFVWGRHLRAWPFFAASLLLVFLAAGVNPAVIVPLVFVILFGVLWGKKPCSRAVVLAIFSAASLVAWVLISKYFGEAVGGGYSQFAFERIHRGVGALISGSFPGINYFGSLLLVGLLAFTHFIADTFRKWHLGNGVAESVPALESRLVCALVLFAALWILVFLSSEWVERNLFHWRYFIWPYFAISSVLALLFRRVVIANGVIGIVCVSLVAVTAVYAAWLTWPAERNDYAVLSKAEDDGVSADGLYAGDYWRVWPAVMRAMIVEQRAYGLAFRWVGNGTALRKYLTETLDRKGSAEVLCLGASGAECFQQLRSVDSGVSVQVAEDLKGDVRRLIVVRPKASHNGRNIDFSGKALWSLPSQVGRWSDSGVQADGRSGCIVYGPYVGLEAGRYRFQLQGNEGASRGDVVRITSDAGAKELFVSPIEATRAGLLVDAIVQMREPASATEVSVCVEAASNLEIHAYRLYKQASFSEN</sequence>
<keyword evidence="1" id="KW-0472">Membrane</keyword>
<keyword evidence="1" id="KW-0812">Transmembrane</keyword>
<evidence type="ECO:0000256" key="1">
    <source>
        <dbReference type="SAM" id="Phobius"/>
    </source>
</evidence>
<dbReference type="RefSeq" id="WP_354599654.1">
    <property type="nucleotide sequence ID" value="NZ_JBEWZI010000002.1"/>
</dbReference>
<accession>A0ABV2TH05</accession>
<evidence type="ECO:0000313" key="2">
    <source>
        <dbReference type="EMBL" id="MET7013201.1"/>
    </source>
</evidence>
<protein>
    <recommendedName>
        <fullName evidence="4">Glycosyltransferase RgtA/B/C/D-like domain-containing protein</fullName>
    </recommendedName>
</protein>
<evidence type="ECO:0008006" key="4">
    <source>
        <dbReference type="Google" id="ProtNLM"/>
    </source>
</evidence>
<feature type="transmembrane region" description="Helical" evidence="1">
    <location>
        <begin position="99"/>
        <end position="116"/>
    </location>
</feature>
<evidence type="ECO:0000313" key="3">
    <source>
        <dbReference type="Proteomes" id="UP001549691"/>
    </source>
</evidence>
<gene>
    <name evidence="2" type="ORF">ABXR19_03300</name>
</gene>
<dbReference type="EMBL" id="JBEWZI010000002">
    <property type="protein sequence ID" value="MET7013201.1"/>
    <property type="molecule type" value="Genomic_DNA"/>
</dbReference>
<feature type="transmembrane region" description="Helical" evidence="1">
    <location>
        <begin position="165"/>
        <end position="182"/>
    </location>
</feature>
<name>A0ABV2TH05_9RHOO</name>
<keyword evidence="3" id="KW-1185">Reference proteome</keyword>
<keyword evidence="1" id="KW-1133">Transmembrane helix</keyword>
<feature type="transmembrane region" description="Helical" evidence="1">
    <location>
        <begin position="122"/>
        <end position="153"/>
    </location>
</feature>
<reference evidence="2 3" key="1">
    <citation type="submission" date="2024-07" db="EMBL/GenBank/DDBJ databases">
        <title>Uliginosibacterium flavum JJ3220;KACC:17644.</title>
        <authorList>
            <person name="Kim M.K."/>
        </authorList>
    </citation>
    <scope>NUCLEOTIDE SEQUENCE [LARGE SCALE GENOMIC DNA]</scope>
    <source>
        <strain evidence="2 3">KACC:17644</strain>
    </source>
</reference>
<proteinExistence type="predicted"/>
<organism evidence="2 3">
    <name type="scientific">Uliginosibacterium flavum</name>
    <dbReference type="NCBI Taxonomy" id="1396831"/>
    <lineage>
        <taxon>Bacteria</taxon>
        <taxon>Pseudomonadati</taxon>
        <taxon>Pseudomonadota</taxon>
        <taxon>Betaproteobacteria</taxon>
        <taxon>Rhodocyclales</taxon>
        <taxon>Zoogloeaceae</taxon>
        <taxon>Uliginosibacterium</taxon>
    </lineage>
</organism>
<feature type="transmembrane region" description="Helical" evidence="1">
    <location>
        <begin position="217"/>
        <end position="236"/>
    </location>
</feature>
<feature type="transmembrane region" description="Helical" evidence="1">
    <location>
        <begin position="257"/>
        <end position="275"/>
    </location>
</feature>
<feature type="transmembrane region" description="Helical" evidence="1">
    <location>
        <begin position="314"/>
        <end position="335"/>
    </location>
</feature>